<evidence type="ECO:0000259" key="1">
    <source>
        <dbReference type="Pfam" id="PF13456"/>
    </source>
</evidence>
<dbReference type="GO" id="GO:0004523">
    <property type="term" value="F:RNA-DNA hybrid ribonuclease activity"/>
    <property type="evidence" value="ECO:0007669"/>
    <property type="project" value="InterPro"/>
</dbReference>
<dbReference type="Gene3D" id="3.30.420.10">
    <property type="entry name" value="Ribonuclease H-like superfamily/Ribonuclease H"/>
    <property type="match status" value="1"/>
</dbReference>
<evidence type="ECO:0000313" key="3">
    <source>
        <dbReference type="EMBL" id="SPC88162.1"/>
    </source>
</evidence>
<evidence type="ECO:0000259" key="2">
    <source>
        <dbReference type="Pfam" id="PF13966"/>
    </source>
</evidence>
<dbReference type="PANTHER" id="PTHR47074">
    <property type="entry name" value="BNAC02G40300D PROTEIN"/>
    <property type="match status" value="1"/>
</dbReference>
<proteinExistence type="predicted"/>
<dbReference type="PANTHER" id="PTHR47074:SF11">
    <property type="entry name" value="REVERSE TRANSCRIPTASE-LIKE PROTEIN"/>
    <property type="match status" value="1"/>
</dbReference>
<name>A0A2N9FLL0_FAGSY</name>
<accession>A0A2N9FLL0</accession>
<dbReference type="InterPro" id="IPR044730">
    <property type="entry name" value="RNase_H-like_dom_plant"/>
</dbReference>
<dbReference type="SUPFAM" id="SSF53098">
    <property type="entry name" value="Ribonuclease H-like"/>
    <property type="match status" value="1"/>
</dbReference>
<protein>
    <recommendedName>
        <fullName evidence="4">Reverse transcriptase domain-containing protein</fullName>
    </recommendedName>
</protein>
<feature type="domain" description="RNase H type-1" evidence="1">
    <location>
        <begin position="357"/>
        <end position="476"/>
    </location>
</feature>
<feature type="domain" description="Reverse transcriptase zinc-binding" evidence="2">
    <location>
        <begin position="172"/>
        <end position="244"/>
    </location>
</feature>
<gene>
    <name evidence="3" type="ORF">FSB_LOCUS16044</name>
</gene>
<dbReference type="InterPro" id="IPR036397">
    <property type="entry name" value="RNaseH_sf"/>
</dbReference>
<dbReference type="Pfam" id="PF13456">
    <property type="entry name" value="RVT_3"/>
    <property type="match status" value="1"/>
</dbReference>
<dbReference type="AlphaFoldDB" id="A0A2N9FLL0"/>
<dbReference type="Pfam" id="PF13966">
    <property type="entry name" value="zf-RVT"/>
    <property type="match status" value="1"/>
</dbReference>
<reference evidence="3" key="1">
    <citation type="submission" date="2018-02" db="EMBL/GenBank/DDBJ databases">
        <authorList>
            <person name="Cohen D.B."/>
            <person name="Kent A.D."/>
        </authorList>
    </citation>
    <scope>NUCLEOTIDE SEQUENCE</scope>
</reference>
<dbReference type="InterPro" id="IPR026960">
    <property type="entry name" value="RVT-Znf"/>
</dbReference>
<dbReference type="CDD" id="cd06222">
    <property type="entry name" value="RNase_H_like"/>
    <property type="match status" value="1"/>
</dbReference>
<evidence type="ECO:0008006" key="4">
    <source>
        <dbReference type="Google" id="ProtNLM"/>
    </source>
</evidence>
<sequence length="508" mass="56606">MNTNGLAFTHVIYADDLILFAKASNREVKVLDDCLEKYCSWSDQLVNRDKSGLIFSKLVTGEQKKAIKGKQNIKAIDQHATYLGAPLFTSKCRSKDFKFLHDRVEARLKGWRCKSLSCASRCTLIKSVTLAIPNYTFSSSDVPVGVCDKMDAVVRRFWWNPKKDSAVRCHQLVPNASTNVDGWTKLWNLNMHERLEMLIWRIGSDILPHKLQFGFEDPLCPVCRLELETPIHILNSCPAARAIWFGQAWGFRPNSITLSNCLDIVKLVINPPMCSGMSFNKSSKEKVAIQIALTLDYIWSLRNNFVFNGPYTHLHNSLRALKLRVAEHLAIVEEDGRISLAPLIIWKPPPPNIVKFNTDAAVKSTYSSIAVVACDDTGLVLKAWAKCLGSSDPIIVEALAIKWALELARIGGFNDIIVESDSKGCIEALLGYPAASCWKIDTICSDVNSLASNFLSICFYWVKREANTIAHELASSTSSLHSSLSCNASSLPPSVVEAWKRDLLIARS</sequence>
<dbReference type="EMBL" id="OIVN01000975">
    <property type="protein sequence ID" value="SPC88162.1"/>
    <property type="molecule type" value="Genomic_DNA"/>
</dbReference>
<organism evidence="3">
    <name type="scientific">Fagus sylvatica</name>
    <name type="common">Beechnut</name>
    <dbReference type="NCBI Taxonomy" id="28930"/>
    <lineage>
        <taxon>Eukaryota</taxon>
        <taxon>Viridiplantae</taxon>
        <taxon>Streptophyta</taxon>
        <taxon>Embryophyta</taxon>
        <taxon>Tracheophyta</taxon>
        <taxon>Spermatophyta</taxon>
        <taxon>Magnoliopsida</taxon>
        <taxon>eudicotyledons</taxon>
        <taxon>Gunneridae</taxon>
        <taxon>Pentapetalae</taxon>
        <taxon>rosids</taxon>
        <taxon>fabids</taxon>
        <taxon>Fagales</taxon>
        <taxon>Fagaceae</taxon>
        <taxon>Fagus</taxon>
    </lineage>
</organism>
<dbReference type="InterPro" id="IPR052929">
    <property type="entry name" value="RNase_H-like_EbsB-rel"/>
</dbReference>
<dbReference type="InterPro" id="IPR012337">
    <property type="entry name" value="RNaseH-like_sf"/>
</dbReference>
<dbReference type="GO" id="GO:0003676">
    <property type="term" value="F:nucleic acid binding"/>
    <property type="evidence" value="ECO:0007669"/>
    <property type="project" value="InterPro"/>
</dbReference>
<dbReference type="InterPro" id="IPR002156">
    <property type="entry name" value="RNaseH_domain"/>
</dbReference>